<protein>
    <submittedName>
        <fullName evidence="4">ROK family protein</fullName>
    </submittedName>
</protein>
<dbReference type="Pfam" id="PF00480">
    <property type="entry name" value="ROK"/>
    <property type="match status" value="1"/>
</dbReference>
<dbReference type="Proteomes" id="UP000280819">
    <property type="component" value="Unassembled WGS sequence"/>
</dbReference>
<dbReference type="InterPro" id="IPR051317">
    <property type="entry name" value="Gfo/Idh/MocA_oxidoreduct"/>
</dbReference>
<dbReference type="AlphaFoldDB" id="A0A3P1TDA2"/>
<gene>
    <name evidence="4" type="ORF">EII34_01990</name>
</gene>
<dbReference type="SUPFAM" id="SSF46785">
    <property type="entry name" value="Winged helix' DNA-binding domain"/>
    <property type="match status" value="1"/>
</dbReference>
<dbReference type="Pfam" id="PF01408">
    <property type="entry name" value="GFO_IDH_MocA"/>
    <property type="match status" value="1"/>
</dbReference>
<dbReference type="InterPro" id="IPR036388">
    <property type="entry name" value="WH-like_DNA-bd_sf"/>
</dbReference>
<sequence length="759" mass="81918">MPPVVAGRAERLASVYDALLATPSATVSSLMKVTQLSRPTVTGLLEVLRDQGLVHSLGAEGGVGRPAEVWATAPSAGVVIGVDLLHSSLLAATAQLDGTVTGVDLRQDVSLDARQRLDLLIEVINQQIARHQPSPVHAIVISTTGTVDPEGCIKRSDAVQEWESFPLGARLTERLGLPVRVENDVNAAAFGEFAIRCSDHSLTSSADLLFIGLSRGIVTGLVLGGQLHRGSHHDAGEVGLVITEDETLFPGQLRRAAETIGAVSAVLDPATIVVALTHGEIPGALDEIRTHLATLRSSSAAALNLEVPRLGQASATVGALTLALQDARQKLLGHLTARIPCPSNLTLLTHVTAKGSHVPMPSSATTQHRPELRIGVVGVGARSDIAKHFELPGRNCRITAVADPHPNASQRILDRLGRDDIALTRSVTELIGTGIDAALVTSPDDTHATVTCELLRAGVPVYLEKPMAIHTADAIEILTTAHETGTKLYVGHNMRHMNVVRSMRDLIRKGEIGEVKAIWCRHFVGHGGDYYFKDWHATREHGTGLLLQKAAHDLDVMHWLADSHTTRVTAMGGLTLYDRVTDRRDHSDQLMWEWFSMDNWPPLSQQGLNPVIDVEDLSMMLMQMESGVFASYQQCHYTPDYWRNYTVIGTEGRIENFGDYEGGHIKLWRHRSDYDPDGDATYPITGDAGGHGDADVLTTGEFIDFVTDGTPTDTSPLGAYHAVAAAIAATDSLRDGSTPRDVPTLDPEVVQYFENNQVK</sequence>
<dbReference type="RefSeq" id="WP_124842338.1">
    <property type="nucleotide sequence ID" value="NZ_RQZG01000001.1"/>
</dbReference>
<dbReference type="PANTHER" id="PTHR43708:SF8">
    <property type="entry name" value="OXIDOREDUCTASE"/>
    <property type="match status" value="1"/>
</dbReference>
<organism evidence="4 5">
    <name type="scientific">Arachnia propionica</name>
    <dbReference type="NCBI Taxonomy" id="1750"/>
    <lineage>
        <taxon>Bacteria</taxon>
        <taxon>Bacillati</taxon>
        <taxon>Actinomycetota</taxon>
        <taxon>Actinomycetes</taxon>
        <taxon>Propionibacteriales</taxon>
        <taxon>Propionibacteriaceae</taxon>
        <taxon>Arachnia</taxon>
    </lineage>
</organism>
<dbReference type="EMBL" id="RQZG01000001">
    <property type="protein sequence ID" value="RRD07278.1"/>
    <property type="molecule type" value="Genomic_DNA"/>
</dbReference>
<dbReference type="OrthoDB" id="103047at2"/>
<evidence type="ECO:0000313" key="5">
    <source>
        <dbReference type="Proteomes" id="UP000280819"/>
    </source>
</evidence>
<dbReference type="SUPFAM" id="SSF51735">
    <property type="entry name" value="NAD(P)-binding Rossmann-fold domains"/>
    <property type="match status" value="1"/>
</dbReference>
<dbReference type="SUPFAM" id="SSF55347">
    <property type="entry name" value="Glyceraldehyde-3-phosphate dehydrogenase-like, C-terminal domain"/>
    <property type="match status" value="1"/>
</dbReference>
<dbReference type="GO" id="GO:0000166">
    <property type="term" value="F:nucleotide binding"/>
    <property type="evidence" value="ECO:0007669"/>
    <property type="project" value="InterPro"/>
</dbReference>
<reference evidence="4 5" key="1">
    <citation type="submission" date="2018-11" db="EMBL/GenBank/DDBJ databases">
        <title>Genomes From Bacteria Associated with the Canine Oral Cavity: a Test Case for Automated Genome-Based Taxonomic Assignment.</title>
        <authorList>
            <person name="Coil D.A."/>
            <person name="Jospin G."/>
            <person name="Darling A.E."/>
            <person name="Wallis C."/>
            <person name="Davis I.J."/>
            <person name="Harris S."/>
            <person name="Eisen J.A."/>
            <person name="Holcombe L.J."/>
            <person name="O'Flynn C."/>
        </authorList>
    </citation>
    <scope>NUCLEOTIDE SEQUENCE [LARGE SCALE GENOMIC DNA]</scope>
    <source>
        <strain evidence="4 5">OH887_COT-365</strain>
    </source>
</reference>
<comment type="similarity">
    <text evidence="1">Belongs to the ROK (NagC/XylR) family.</text>
</comment>
<evidence type="ECO:0000313" key="4">
    <source>
        <dbReference type="EMBL" id="RRD07278.1"/>
    </source>
</evidence>
<dbReference type="Gene3D" id="3.40.50.720">
    <property type="entry name" value="NAD(P)-binding Rossmann-like Domain"/>
    <property type="match status" value="1"/>
</dbReference>
<evidence type="ECO:0000259" key="3">
    <source>
        <dbReference type="Pfam" id="PF22725"/>
    </source>
</evidence>
<evidence type="ECO:0000256" key="1">
    <source>
        <dbReference type="ARBA" id="ARBA00006479"/>
    </source>
</evidence>
<name>A0A3P1TDA2_9ACTN</name>
<accession>A0A3P1TDA2</accession>
<dbReference type="Gene3D" id="3.30.420.40">
    <property type="match status" value="2"/>
</dbReference>
<dbReference type="InterPro" id="IPR043129">
    <property type="entry name" value="ATPase_NBD"/>
</dbReference>
<dbReference type="InterPro" id="IPR000683">
    <property type="entry name" value="Gfo/Idh/MocA-like_OxRdtase_N"/>
</dbReference>
<feature type="domain" description="GFO/IDH/MocA-like oxidoreductase" evidence="3">
    <location>
        <begin position="500"/>
        <end position="655"/>
    </location>
</feature>
<proteinExistence type="inferred from homology"/>
<dbReference type="InterPro" id="IPR036390">
    <property type="entry name" value="WH_DNA-bd_sf"/>
</dbReference>
<dbReference type="SUPFAM" id="SSF53067">
    <property type="entry name" value="Actin-like ATPase domain"/>
    <property type="match status" value="1"/>
</dbReference>
<dbReference type="InterPro" id="IPR036291">
    <property type="entry name" value="NAD(P)-bd_dom_sf"/>
</dbReference>
<evidence type="ECO:0000259" key="2">
    <source>
        <dbReference type="Pfam" id="PF01408"/>
    </source>
</evidence>
<dbReference type="InterPro" id="IPR055170">
    <property type="entry name" value="GFO_IDH_MocA-like_dom"/>
</dbReference>
<comment type="caution">
    <text evidence="4">The sequence shown here is derived from an EMBL/GenBank/DDBJ whole genome shotgun (WGS) entry which is preliminary data.</text>
</comment>
<dbReference type="CDD" id="cd23763">
    <property type="entry name" value="ASKHA_ATPase_ROK"/>
    <property type="match status" value="1"/>
</dbReference>
<dbReference type="PANTHER" id="PTHR43708">
    <property type="entry name" value="CONSERVED EXPRESSED OXIDOREDUCTASE (EUROFUNG)"/>
    <property type="match status" value="1"/>
</dbReference>
<dbReference type="Gene3D" id="1.10.10.10">
    <property type="entry name" value="Winged helix-like DNA-binding domain superfamily/Winged helix DNA-binding domain"/>
    <property type="match status" value="1"/>
</dbReference>
<dbReference type="InterPro" id="IPR000600">
    <property type="entry name" value="ROK"/>
</dbReference>
<dbReference type="Gene3D" id="3.30.360.10">
    <property type="entry name" value="Dihydrodipicolinate Reductase, domain 2"/>
    <property type="match status" value="1"/>
</dbReference>
<dbReference type="Pfam" id="PF22725">
    <property type="entry name" value="GFO_IDH_MocA_C3"/>
    <property type="match status" value="1"/>
</dbReference>
<feature type="domain" description="Gfo/Idh/MocA-like oxidoreductase N-terminal" evidence="2">
    <location>
        <begin position="372"/>
        <end position="492"/>
    </location>
</feature>